<keyword evidence="2" id="KW-0812">Transmembrane</keyword>
<reference evidence="3" key="1">
    <citation type="journal article" date="2020" name="Stud. Mycol.">
        <title>101 Dothideomycetes genomes: a test case for predicting lifestyles and emergence of pathogens.</title>
        <authorList>
            <person name="Haridas S."/>
            <person name="Albert R."/>
            <person name="Binder M."/>
            <person name="Bloem J."/>
            <person name="Labutti K."/>
            <person name="Salamov A."/>
            <person name="Andreopoulos B."/>
            <person name="Baker S."/>
            <person name="Barry K."/>
            <person name="Bills G."/>
            <person name="Bluhm B."/>
            <person name="Cannon C."/>
            <person name="Castanera R."/>
            <person name="Culley D."/>
            <person name="Daum C."/>
            <person name="Ezra D."/>
            <person name="Gonzalez J."/>
            <person name="Henrissat B."/>
            <person name="Kuo A."/>
            <person name="Liang C."/>
            <person name="Lipzen A."/>
            <person name="Lutzoni F."/>
            <person name="Magnuson J."/>
            <person name="Mondo S."/>
            <person name="Nolan M."/>
            <person name="Ohm R."/>
            <person name="Pangilinan J."/>
            <person name="Park H.-J."/>
            <person name="Ramirez L."/>
            <person name="Alfaro M."/>
            <person name="Sun H."/>
            <person name="Tritt A."/>
            <person name="Yoshinaga Y."/>
            <person name="Zwiers L.-H."/>
            <person name="Turgeon B."/>
            <person name="Goodwin S."/>
            <person name="Spatafora J."/>
            <person name="Crous P."/>
            <person name="Grigoriev I."/>
        </authorList>
    </citation>
    <scope>NUCLEOTIDE SEQUENCE</scope>
    <source>
        <strain evidence="3">HMLAC05119</strain>
    </source>
</reference>
<organism evidence="3 4">
    <name type="scientific">Ampelomyces quisqualis</name>
    <name type="common">Powdery mildew agent</name>
    <dbReference type="NCBI Taxonomy" id="50730"/>
    <lineage>
        <taxon>Eukaryota</taxon>
        <taxon>Fungi</taxon>
        <taxon>Dikarya</taxon>
        <taxon>Ascomycota</taxon>
        <taxon>Pezizomycotina</taxon>
        <taxon>Dothideomycetes</taxon>
        <taxon>Pleosporomycetidae</taxon>
        <taxon>Pleosporales</taxon>
        <taxon>Pleosporineae</taxon>
        <taxon>Phaeosphaeriaceae</taxon>
        <taxon>Ampelomyces</taxon>
    </lineage>
</organism>
<sequence>MTPTPVKDDSNLLADPTSTPKPDDGYWTKANIGVTATSAVLTLTVFVVLLVFWIRRRSQKKKRINRKSDKAALLQDEDKGSMFSRGPHSSVTLYVDEEANMRSKRPIQDTIFLVPLQITPAEETRDPIETTSTTASNGSGVSVMSRLSSNTASTLMLSPIPPNDEDGDLSIRPSGRARIMSRTSQKARYYDTTPVDVDRGPIPTIIQTSSD</sequence>
<evidence type="ECO:0000313" key="3">
    <source>
        <dbReference type="EMBL" id="KAF1915133.1"/>
    </source>
</evidence>
<accession>A0A6A5QHZ3</accession>
<proteinExistence type="predicted"/>
<name>A0A6A5QHZ3_AMPQU</name>
<keyword evidence="2" id="KW-1133">Transmembrane helix</keyword>
<evidence type="ECO:0000256" key="1">
    <source>
        <dbReference type="SAM" id="MobiDB-lite"/>
    </source>
</evidence>
<dbReference type="OrthoDB" id="3783802at2759"/>
<gene>
    <name evidence="3" type="ORF">BDU57DRAFT_263374</name>
</gene>
<dbReference type="AlphaFoldDB" id="A0A6A5QHZ3"/>
<dbReference type="EMBL" id="ML979136">
    <property type="protein sequence ID" value="KAF1915133.1"/>
    <property type="molecule type" value="Genomic_DNA"/>
</dbReference>
<evidence type="ECO:0000313" key="4">
    <source>
        <dbReference type="Proteomes" id="UP000800096"/>
    </source>
</evidence>
<feature type="region of interest" description="Disordered" evidence="1">
    <location>
        <begin position="155"/>
        <end position="211"/>
    </location>
</feature>
<feature type="transmembrane region" description="Helical" evidence="2">
    <location>
        <begin position="32"/>
        <end position="54"/>
    </location>
</feature>
<feature type="compositionally biased region" description="Basic and acidic residues" evidence="1">
    <location>
        <begin position="1"/>
        <end position="10"/>
    </location>
</feature>
<protein>
    <submittedName>
        <fullName evidence="3">Uncharacterized protein</fullName>
    </submittedName>
</protein>
<keyword evidence="4" id="KW-1185">Reference proteome</keyword>
<dbReference type="Proteomes" id="UP000800096">
    <property type="component" value="Unassembled WGS sequence"/>
</dbReference>
<feature type="region of interest" description="Disordered" evidence="1">
    <location>
        <begin position="1"/>
        <end position="24"/>
    </location>
</feature>
<keyword evidence="2" id="KW-0472">Membrane</keyword>
<evidence type="ECO:0000256" key="2">
    <source>
        <dbReference type="SAM" id="Phobius"/>
    </source>
</evidence>